<protein>
    <submittedName>
        <fullName evidence="1">Twin-arginine translocation signal domain-containing protein</fullName>
    </submittedName>
</protein>
<dbReference type="EMBL" id="JBHUDC010000007">
    <property type="protein sequence ID" value="MFD1514365.1"/>
    <property type="molecule type" value="Genomic_DNA"/>
</dbReference>
<dbReference type="InterPro" id="IPR006311">
    <property type="entry name" value="TAT_signal"/>
</dbReference>
<dbReference type="RefSeq" id="WP_250874334.1">
    <property type="nucleotide sequence ID" value="NZ_JALXFV010000007.1"/>
</dbReference>
<gene>
    <name evidence="1" type="ORF">ACFSBT_13870</name>
</gene>
<name>A0ABD6AWV9_9EURY</name>
<accession>A0ABD6AWV9</accession>
<comment type="caution">
    <text evidence="1">The sequence shown here is derived from an EMBL/GenBank/DDBJ whole genome shotgun (WGS) entry which is preliminary data.</text>
</comment>
<sequence length="173" mass="18399">MPSRRDFLTGVAAAGFSAIAGCSGYLDRTNGTVFRKTVSVAHPTNDRGPVWVSAAILSLGGDGKSVIAQYDPEYAAVNGGAGELSVSAEQEEVMAQRFTDVEYIAGVMPGEGESGPIREAHRTDFNDMHVGGSATVGEYSTDDGGYFRLHGADSPQQPLTIKETTQFDLDDWF</sequence>
<keyword evidence="2" id="KW-1185">Reference proteome</keyword>
<evidence type="ECO:0000313" key="1">
    <source>
        <dbReference type="EMBL" id="MFD1514365.1"/>
    </source>
</evidence>
<dbReference type="PROSITE" id="PS51257">
    <property type="entry name" value="PROKAR_LIPOPROTEIN"/>
    <property type="match status" value="1"/>
</dbReference>
<reference evidence="1 2" key="1">
    <citation type="journal article" date="2019" name="Int. J. Syst. Evol. Microbiol.">
        <title>The Global Catalogue of Microorganisms (GCM) 10K type strain sequencing project: providing services to taxonomists for standard genome sequencing and annotation.</title>
        <authorList>
            <consortium name="The Broad Institute Genomics Platform"/>
            <consortium name="The Broad Institute Genome Sequencing Center for Infectious Disease"/>
            <person name="Wu L."/>
            <person name="Ma J."/>
        </authorList>
    </citation>
    <scope>NUCLEOTIDE SEQUENCE [LARGE SCALE GENOMIC DNA]</scope>
    <source>
        <strain evidence="1 2">CGMCC 1.12563</strain>
    </source>
</reference>
<dbReference type="PROSITE" id="PS51318">
    <property type="entry name" value="TAT"/>
    <property type="match status" value="1"/>
</dbReference>
<proteinExistence type="predicted"/>
<dbReference type="Proteomes" id="UP001597187">
    <property type="component" value="Unassembled WGS sequence"/>
</dbReference>
<organism evidence="1 2">
    <name type="scientific">Halomarina rubra</name>
    <dbReference type="NCBI Taxonomy" id="2071873"/>
    <lineage>
        <taxon>Archaea</taxon>
        <taxon>Methanobacteriati</taxon>
        <taxon>Methanobacteriota</taxon>
        <taxon>Stenosarchaea group</taxon>
        <taxon>Halobacteria</taxon>
        <taxon>Halobacteriales</taxon>
        <taxon>Natronomonadaceae</taxon>
        <taxon>Halomarina</taxon>
    </lineage>
</organism>
<dbReference type="AlphaFoldDB" id="A0ABD6AWV9"/>
<evidence type="ECO:0000313" key="2">
    <source>
        <dbReference type="Proteomes" id="UP001597187"/>
    </source>
</evidence>
<dbReference type="NCBIfam" id="TIGR01409">
    <property type="entry name" value="TAT_signal_seq"/>
    <property type="match status" value="1"/>
</dbReference>
<dbReference type="InterPro" id="IPR019546">
    <property type="entry name" value="TAT_signal_bac_arc"/>
</dbReference>